<keyword evidence="2" id="KW-1185">Reference proteome</keyword>
<feature type="non-terminal residue" evidence="1">
    <location>
        <position position="1"/>
    </location>
</feature>
<organism evidence="1 2">
    <name type="scientific">Chlamydia psittaci 99DC5</name>
    <dbReference type="NCBI Taxonomy" id="1112251"/>
    <lineage>
        <taxon>Bacteria</taxon>
        <taxon>Pseudomonadati</taxon>
        <taxon>Chlamydiota</taxon>
        <taxon>Chlamydiia</taxon>
        <taxon>Chlamydiales</taxon>
        <taxon>Chlamydiaceae</taxon>
        <taxon>Chlamydia/Chlamydophila group</taxon>
        <taxon>Chlamydia</taxon>
    </lineage>
</organism>
<evidence type="ECO:0000313" key="2">
    <source>
        <dbReference type="Proteomes" id="UP000014627"/>
    </source>
</evidence>
<dbReference type="EMBL" id="ATLC01000040">
    <property type="protein sequence ID" value="EPJ29149.1"/>
    <property type="molecule type" value="Genomic_DNA"/>
</dbReference>
<evidence type="ECO:0000313" key="1">
    <source>
        <dbReference type="EMBL" id="EPJ29149.1"/>
    </source>
</evidence>
<comment type="caution">
    <text evidence="1">The sequence shown here is derived from an EMBL/GenBank/DDBJ whole genome shotgun (WGS) entry which is preliminary data.</text>
</comment>
<sequence>DFTANTQNWHSSLNYFLYFILHKLYSTIKHSYIDMLCNSCITASQHE</sequence>
<protein>
    <submittedName>
        <fullName evidence="1">Uncharacterized protein</fullName>
    </submittedName>
</protein>
<accession>A0ABP2X520</accession>
<gene>
    <name evidence="1" type="ORF">CP99DC5_1170</name>
</gene>
<dbReference type="Proteomes" id="UP000014627">
    <property type="component" value="Unassembled WGS sequence"/>
</dbReference>
<name>A0ABP2X520_CHLPS</name>
<reference evidence="1 2" key="1">
    <citation type="submission" date="2013-04" db="EMBL/GenBank/DDBJ databases">
        <title>Genome sequence of Chlamydia psittaci 99DC5.</title>
        <authorList>
            <person name="Huot-Creasy H."/>
            <person name="McCracken C.L."/>
            <person name="Humphries M."/>
            <person name="Sachse K."/>
            <person name="Laroucau K."/>
            <person name="Bavoil P."/>
            <person name="Myers G.S."/>
        </authorList>
    </citation>
    <scope>NUCLEOTIDE SEQUENCE [LARGE SCALE GENOMIC DNA]</scope>
    <source>
        <strain evidence="1 2">99DC5</strain>
    </source>
</reference>
<proteinExistence type="predicted"/>